<feature type="region of interest" description="Disordered" evidence="1">
    <location>
        <begin position="131"/>
        <end position="166"/>
    </location>
</feature>
<accession>A0ABD5RKY7</accession>
<organism evidence="2 3">
    <name type="scientific">Halomarina salina</name>
    <dbReference type="NCBI Taxonomy" id="1872699"/>
    <lineage>
        <taxon>Archaea</taxon>
        <taxon>Methanobacteriati</taxon>
        <taxon>Methanobacteriota</taxon>
        <taxon>Stenosarchaea group</taxon>
        <taxon>Halobacteria</taxon>
        <taxon>Halobacteriales</taxon>
        <taxon>Natronomonadaceae</taxon>
        <taxon>Halomarina</taxon>
    </lineage>
</organism>
<dbReference type="EMBL" id="JBHSQH010000001">
    <property type="protein sequence ID" value="MFC5970864.1"/>
    <property type="molecule type" value="Genomic_DNA"/>
</dbReference>
<feature type="compositionally biased region" description="Polar residues" evidence="1">
    <location>
        <begin position="141"/>
        <end position="156"/>
    </location>
</feature>
<evidence type="ECO:0000313" key="2">
    <source>
        <dbReference type="EMBL" id="MFC5970864.1"/>
    </source>
</evidence>
<dbReference type="RefSeq" id="WP_247413781.1">
    <property type="nucleotide sequence ID" value="NZ_JALLGW010000001.1"/>
</dbReference>
<comment type="caution">
    <text evidence="2">The sequence shown here is derived from an EMBL/GenBank/DDBJ whole genome shotgun (WGS) entry which is preliminary data.</text>
</comment>
<gene>
    <name evidence="2" type="ORF">ACFPYI_05910</name>
</gene>
<evidence type="ECO:0000256" key="1">
    <source>
        <dbReference type="SAM" id="MobiDB-lite"/>
    </source>
</evidence>
<dbReference type="AlphaFoldDB" id="A0ABD5RKY7"/>
<dbReference type="Proteomes" id="UP001596099">
    <property type="component" value="Unassembled WGS sequence"/>
</dbReference>
<sequence>MRRITRNVVLVVLAVLVLLLALGALPSLLRSGDPYYLTAQTVENGSAPATVNATALSERRFPYTTAALDSGRSDAYYDGPLGLKEAFTHSPFDELSELAARNASAVENRTGFVTRGNATYRLELVRGEEAANATGSVPRANATNATSMASRTTGGSPTDRLAGVGR</sequence>
<keyword evidence="3" id="KW-1185">Reference proteome</keyword>
<reference evidence="2 3" key="1">
    <citation type="journal article" date="2019" name="Int. J. Syst. Evol. Microbiol.">
        <title>The Global Catalogue of Microorganisms (GCM) 10K type strain sequencing project: providing services to taxonomists for standard genome sequencing and annotation.</title>
        <authorList>
            <consortium name="The Broad Institute Genomics Platform"/>
            <consortium name="The Broad Institute Genome Sequencing Center for Infectious Disease"/>
            <person name="Wu L."/>
            <person name="Ma J."/>
        </authorList>
    </citation>
    <scope>NUCLEOTIDE SEQUENCE [LARGE SCALE GENOMIC DNA]</scope>
    <source>
        <strain evidence="2 3">CGMCC 1.12543</strain>
    </source>
</reference>
<proteinExistence type="predicted"/>
<evidence type="ECO:0000313" key="3">
    <source>
        <dbReference type="Proteomes" id="UP001596099"/>
    </source>
</evidence>
<name>A0ABD5RKY7_9EURY</name>
<protein>
    <submittedName>
        <fullName evidence="2">Uncharacterized protein</fullName>
    </submittedName>
</protein>